<keyword evidence="6" id="KW-0675">Receptor</keyword>
<dbReference type="Pfam" id="PF08395">
    <property type="entry name" value="7tm_7"/>
    <property type="match status" value="1"/>
</dbReference>
<accession>A0A8B7P4R1</accession>
<feature type="transmembrane region" description="Helical" evidence="7">
    <location>
        <begin position="51"/>
        <end position="71"/>
    </location>
</feature>
<dbReference type="PANTHER" id="PTHR21143">
    <property type="entry name" value="INVERTEBRATE GUSTATORY RECEPTOR"/>
    <property type="match status" value="1"/>
</dbReference>
<dbReference type="GO" id="GO:0030424">
    <property type="term" value="C:axon"/>
    <property type="evidence" value="ECO:0007669"/>
    <property type="project" value="TreeGrafter"/>
</dbReference>
<dbReference type="GO" id="GO:0005886">
    <property type="term" value="C:plasma membrane"/>
    <property type="evidence" value="ECO:0007669"/>
    <property type="project" value="UniProtKB-SubCell"/>
</dbReference>
<keyword evidence="5 7" id="KW-0472">Membrane</keyword>
<keyword evidence="4 7" id="KW-1133">Transmembrane helix</keyword>
<evidence type="ECO:0000256" key="4">
    <source>
        <dbReference type="ARBA" id="ARBA00022989"/>
    </source>
</evidence>
<dbReference type="KEGG" id="hazt:108677416"/>
<evidence type="ECO:0000256" key="2">
    <source>
        <dbReference type="ARBA" id="ARBA00022475"/>
    </source>
</evidence>
<gene>
    <name evidence="9" type="primary">LOC108677416</name>
</gene>
<dbReference type="GO" id="GO:0030425">
    <property type="term" value="C:dendrite"/>
    <property type="evidence" value="ECO:0007669"/>
    <property type="project" value="TreeGrafter"/>
</dbReference>
<name>A0A8B7P4R1_HYAAZ</name>
<dbReference type="GeneID" id="108677416"/>
<keyword evidence="3 7" id="KW-0812">Transmembrane</keyword>
<protein>
    <submittedName>
        <fullName evidence="9">Uncharacterized protein LOC108677416</fullName>
    </submittedName>
</protein>
<dbReference type="GO" id="GO:0050909">
    <property type="term" value="P:sensory perception of taste"/>
    <property type="evidence" value="ECO:0007669"/>
    <property type="project" value="InterPro"/>
</dbReference>
<reference evidence="9" key="1">
    <citation type="submission" date="2025-08" db="UniProtKB">
        <authorList>
            <consortium name="RefSeq"/>
        </authorList>
    </citation>
    <scope>IDENTIFICATION</scope>
    <source>
        <tissue evidence="9">Whole organism</tissue>
    </source>
</reference>
<dbReference type="PANTHER" id="PTHR21143:SF121">
    <property type="entry name" value="GUSTATORY AND ODORANT RECEPTOR 21A"/>
    <property type="match status" value="1"/>
</dbReference>
<dbReference type="RefSeq" id="XP_018021124.1">
    <property type="nucleotide sequence ID" value="XM_018165635.2"/>
</dbReference>
<keyword evidence="8" id="KW-1185">Reference proteome</keyword>
<dbReference type="InterPro" id="IPR013604">
    <property type="entry name" value="7TM_chemorcpt"/>
</dbReference>
<feature type="transmembrane region" description="Helical" evidence="7">
    <location>
        <begin position="20"/>
        <end position="44"/>
    </location>
</feature>
<dbReference type="CTD" id="117346"/>
<organism evidence="8 9">
    <name type="scientific">Hyalella azteca</name>
    <name type="common">Amphipod</name>
    <dbReference type="NCBI Taxonomy" id="294128"/>
    <lineage>
        <taxon>Eukaryota</taxon>
        <taxon>Metazoa</taxon>
        <taxon>Ecdysozoa</taxon>
        <taxon>Arthropoda</taxon>
        <taxon>Crustacea</taxon>
        <taxon>Multicrustacea</taxon>
        <taxon>Malacostraca</taxon>
        <taxon>Eumalacostraca</taxon>
        <taxon>Peracarida</taxon>
        <taxon>Amphipoda</taxon>
        <taxon>Senticaudata</taxon>
        <taxon>Talitrida</taxon>
        <taxon>Talitroidea</taxon>
        <taxon>Hyalellidae</taxon>
        <taxon>Hyalella</taxon>
    </lineage>
</organism>
<evidence type="ECO:0000256" key="1">
    <source>
        <dbReference type="ARBA" id="ARBA00004651"/>
    </source>
</evidence>
<evidence type="ECO:0000256" key="6">
    <source>
        <dbReference type="ARBA" id="ARBA00023170"/>
    </source>
</evidence>
<proteinExistence type="predicted"/>
<evidence type="ECO:0000256" key="3">
    <source>
        <dbReference type="ARBA" id="ARBA00022692"/>
    </source>
</evidence>
<sequence>MYESLVKLTDSANSVFSPMIFFTFIYYGMELCLVLYDLVLTILYRDLGTGYRGLAMQLIYCFVFAGILSMLNEAGQDLQNQGEKFPESMHNVTLKLSSNNRKIFSSPYRQIHQPRGHASHFFSFNRQCTSAVSSGIFTYIIILVQFKNSEVPKE</sequence>
<evidence type="ECO:0000313" key="9">
    <source>
        <dbReference type="RefSeq" id="XP_018021124.1"/>
    </source>
</evidence>
<comment type="subcellular location">
    <subcellularLocation>
        <location evidence="1">Cell membrane</location>
        <topology evidence="1">Multi-pass membrane protein</topology>
    </subcellularLocation>
</comment>
<dbReference type="GO" id="GO:0043025">
    <property type="term" value="C:neuronal cell body"/>
    <property type="evidence" value="ECO:0007669"/>
    <property type="project" value="TreeGrafter"/>
</dbReference>
<dbReference type="AlphaFoldDB" id="A0A8B7P4R1"/>
<keyword evidence="2" id="KW-1003">Cell membrane</keyword>
<evidence type="ECO:0000313" key="8">
    <source>
        <dbReference type="Proteomes" id="UP000694843"/>
    </source>
</evidence>
<dbReference type="Proteomes" id="UP000694843">
    <property type="component" value="Unplaced"/>
</dbReference>
<evidence type="ECO:0000256" key="5">
    <source>
        <dbReference type="ARBA" id="ARBA00023136"/>
    </source>
</evidence>
<evidence type="ECO:0000256" key="7">
    <source>
        <dbReference type="SAM" id="Phobius"/>
    </source>
</evidence>